<name>A0A382LH72_9ZZZZ</name>
<feature type="transmembrane region" description="Helical" evidence="1">
    <location>
        <begin position="7"/>
        <end position="30"/>
    </location>
</feature>
<feature type="domain" description="DUF7088" evidence="3">
    <location>
        <begin position="38"/>
        <end position="140"/>
    </location>
</feature>
<organism evidence="4">
    <name type="scientific">marine metagenome</name>
    <dbReference type="NCBI Taxonomy" id="408172"/>
    <lineage>
        <taxon>unclassified sequences</taxon>
        <taxon>metagenomes</taxon>
        <taxon>ecological metagenomes</taxon>
    </lineage>
</organism>
<dbReference type="InterPro" id="IPR019196">
    <property type="entry name" value="ABC_transp_unknown"/>
</dbReference>
<keyword evidence="1" id="KW-1133">Transmembrane helix</keyword>
<feature type="non-terminal residue" evidence="4">
    <location>
        <position position="359"/>
    </location>
</feature>
<evidence type="ECO:0000256" key="1">
    <source>
        <dbReference type="SAM" id="Phobius"/>
    </source>
</evidence>
<keyword evidence="1" id="KW-0812">Transmembrane</keyword>
<dbReference type="InterPro" id="IPR055396">
    <property type="entry name" value="DUF7088"/>
</dbReference>
<proteinExistence type="predicted"/>
<dbReference type="EMBL" id="UINC01087080">
    <property type="protein sequence ID" value="SVC36128.1"/>
    <property type="molecule type" value="Genomic_DNA"/>
</dbReference>
<gene>
    <name evidence="4" type="ORF">METZ01_LOCUS288982</name>
</gene>
<accession>A0A382LH72</accession>
<evidence type="ECO:0000313" key="4">
    <source>
        <dbReference type="EMBL" id="SVC36128.1"/>
    </source>
</evidence>
<keyword evidence="1" id="KW-0472">Membrane</keyword>
<feature type="domain" description="ABC-type uncharacterised transport system" evidence="2">
    <location>
        <begin position="176"/>
        <end position="359"/>
    </location>
</feature>
<sequence>MVKNRKAFLIYIAVSVTAVAFVNLVAQSWFFRLDLTASQIYSLSPSSKAVLNKIDDLLTAKVYFSENLPGRYGNNSRFLQDILEEYAAYSSGNLRFEFYRPEDDEKLAEEARKYGIQPVQLQVVENDKLEIKRVHMGVVFLYEDQREVIPVVQTTTGLEYEITSKIKKMVDDQKQVIGIAQFEGQELKTESIRGQLSESYRVQQVTMGQAVAAEVSLLFVSGVTDSISENELKNLKDYVDRGGNLFLSQSKIAASLQTQQGTPIVSNVFEILETYGVSLEDNLVLDKFCNNITVTQQRGFFRVNTAVAYPFFPIIRDFGDHVMVGGLEQVHTLFPSEITYDSTDSTATIQPLFTTSDRS</sequence>
<dbReference type="Pfam" id="PF09822">
    <property type="entry name" value="ABC_transp_aux"/>
    <property type="match status" value="1"/>
</dbReference>
<evidence type="ECO:0000259" key="3">
    <source>
        <dbReference type="Pfam" id="PF23357"/>
    </source>
</evidence>
<reference evidence="4" key="1">
    <citation type="submission" date="2018-05" db="EMBL/GenBank/DDBJ databases">
        <authorList>
            <person name="Lanie J.A."/>
            <person name="Ng W.-L."/>
            <person name="Kazmierczak K.M."/>
            <person name="Andrzejewski T.M."/>
            <person name="Davidsen T.M."/>
            <person name="Wayne K.J."/>
            <person name="Tettelin H."/>
            <person name="Glass J.I."/>
            <person name="Rusch D."/>
            <person name="Podicherti R."/>
            <person name="Tsui H.-C.T."/>
            <person name="Winkler M.E."/>
        </authorList>
    </citation>
    <scope>NUCLEOTIDE SEQUENCE</scope>
</reference>
<dbReference type="Pfam" id="PF23357">
    <property type="entry name" value="DUF7088"/>
    <property type="match status" value="1"/>
</dbReference>
<protein>
    <submittedName>
        <fullName evidence="4">Uncharacterized protein</fullName>
    </submittedName>
</protein>
<evidence type="ECO:0000259" key="2">
    <source>
        <dbReference type="Pfam" id="PF09822"/>
    </source>
</evidence>
<dbReference type="AlphaFoldDB" id="A0A382LH72"/>